<keyword evidence="2" id="KW-1185">Reference proteome</keyword>
<reference evidence="1 2" key="1">
    <citation type="submission" date="2024-02" db="EMBL/GenBank/DDBJ databases">
        <title>Roseibium algae sp. nov., isolated from marine alga (Grateloupia sp.), showing potential in myo-inositol conversion.</title>
        <authorList>
            <person name="Wang Y."/>
        </authorList>
    </citation>
    <scope>NUCLEOTIDE SEQUENCE [LARGE SCALE GENOMIC DNA]</scope>
    <source>
        <strain evidence="1 2">H3510</strain>
    </source>
</reference>
<dbReference type="RefSeq" id="WP_340272745.1">
    <property type="nucleotide sequence ID" value="NZ_JBAKIA010000002.1"/>
</dbReference>
<evidence type="ECO:0000313" key="1">
    <source>
        <dbReference type="EMBL" id="MEJ8473187.1"/>
    </source>
</evidence>
<accession>A0ABU8TGX1</accession>
<sequence>MTFKTNLIDLLQSQRARFARLDAERTLDTSSCMTASAFTEQVRPDNAAALSDPGPAVSANLEAGRFLKSGCNPSAPSVRQREMLQLLALPNGIRCSVLASKLGWKIPSVRAAICRLRASGHGNETVFSPKYKETIYRSCKPPAGKGCEKTS</sequence>
<dbReference type="Proteomes" id="UP001385499">
    <property type="component" value="Unassembled WGS sequence"/>
</dbReference>
<protein>
    <submittedName>
        <fullName evidence="1">Uncharacterized protein</fullName>
    </submittedName>
</protein>
<gene>
    <name evidence="1" type="ORF">V6575_03740</name>
</gene>
<dbReference type="EMBL" id="JBAKIA010000002">
    <property type="protein sequence ID" value="MEJ8473187.1"/>
    <property type="molecule type" value="Genomic_DNA"/>
</dbReference>
<evidence type="ECO:0000313" key="2">
    <source>
        <dbReference type="Proteomes" id="UP001385499"/>
    </source>
</evidence>
<organism evidence="1 2">
    <name type="scientific">Roseibium algae</name>
    <dbReference type="NCBI Taxonomy" id="3123038"/>
    <lineage>
        <taxon>Bacteria</taxon>
        <taxon>Pseudomonadati</taxon>
        <taxon>Pseudomonadota</taxon>
        <taxon>Alphaproteobacteria</taxon>
        <taxon>Hyphomicrobiales</taxon>
        <taxon>Stappiaceae</taxon>
        <taxon>Roseibium</taxon>
    </lineage>
</organism>
<comment type="caution">
    <text evidence="1">The sequence shown here is derived from an EMBL/GenBank/DDBJ whole genome shotgun (WGS) entry which is preliminary data.</text>
</comment>
<name>A0ABU8TGX1_9HYPH</name>
<proteinExistence type="predicted"/>